<dbReference type="InterPro" id="IPR015946">
    <property type="entry name" value="KH_dom-like_a/b"/>
</dbReference>
<comment type="caution">
    <text evidence="1">The sequence shown here is derived from an EMBL/GenBank/DDBJ whole genome shotgun (WGS) entry which is preliminary data.</text>
</comment>
<evidence type="ECO:0000313" key="1">
    <source>
        <dbReference type="EMBL" id="TWT77837.1"/>
    </source>
</evidence>
<dbReference type="OrthoDB" id="5570333at2"/>
<name>A0A5C5YT55_9BACT</name>
<dbReference type="Proteomes" id="UP000318478">
    <property type="component" value="Unassembled WGS sequence"/>
</dbReference>
<dbReference type="Gene3D" id="3.30.300.20">
    <property type="match status" value="1"/>
</dbReference>
<organism evidence="1 2">
    <name type="scientific">Posidoniimonas polymericola</name>
    <dbReference type="NCBI Taxonomy" id="2528002"/>
    <lineage>
        <taxon>Bacteria</taxon>
        <taxon>Pseudomonadati</taxon>
        <taxon>Planctomycetota</taxon>
        <taxon>Planctomycetia</taxon>
        <taxon>Pirellulales</taxon>
        <taxon>Lacipirellulaceae</taxon>
        <taxon>Posidoniimonas</taxon>
    </lineage>
</organism>
<evidence type="ECO:0000313" key="2">
    <source>
        <dbReference type="Proteomes" id="UP000318478"/>
    </source>
</evidence>
<reference evidence="1 2" key="1">
    <citation type="submission" date="2019-02" db="EMBL/GenBank/DDBJ databases">
        <title>Deep-cultivation of Planctomycetes and their phenomic and genomic characterization uncovers novel biology.</title>
        <authorList>
            <person name="Wiegand S."/>
            <person name="Jogler M."/>
            <person name="Boedeker C."/>
            <person name="Pinto D."/>
            <person name="Vollmers J."/>
            <person name="Rivas-Marin E."/>
            <person name="Kohn T."/>
            <person name="Peeters S.H."/>
            <person name="Heuer A."/>
            <person name="Rast P."/>
            <person name="Oberbeckmann S."/>
            <person name="Bunk B."/>
            <person name="Jeske O."/>
            <person name="Meyerdierks A."/>
            <person name="Storesund J.E."/>
            <person name="Kallscheuer N."/>
            <person name="Luecker S."/>
            <person name="Lage O.M."/>
            <person name="Pohl T."/>
            <person name="Merkel B.J."/>
            <person name="Hornburger P."/>
            <person name="Mueller R.-W."/>
            <person name="Bruemmer F."/>
            <person name="Labrenz M."/>
            <person name="Spormann A.M."/>
            <person name="Op Den Camp H."/>
            <person name="Overmann J."/>
            <person name="Amann R."/>
            <person name="Jetten M.S.M."/>
            <person name="Mascher T."/>
            <person name="Medema M.H."/>
            <person name="Devos D.P."/>
            <person name="Kaster A.-K."/>
            <person name="Ovreas L."/>
            <person name="Rohde M."/>
            <person name="Galperin M.Y."/>
            <person name="Jogler C."/>
        </authorList>
    </citation>
    <scope>NUCLEOTIDE SEQUENCE [LARGE SCALE GENOMIC DNA]</scope>
    <source>
        <strain evidence="1 2">Pla123a</strain>
    </source>
</reference>
<accession>A0A5C5YT55</accession>
<gene>
    <name evidence="1" type="ORF">Pla123a_16330</name>
</gene>
<dbReference type="AlphaFoldDB" id="A0A5C5YT55"/>
<dbReference type="EMBL" id="SJPO01000003">
    <property type="protein sequence ID" value="TWT77837.1"/>
    <property type="molecule type" value="Genomic_DNA"/>
</dbReference>
<protein>
    <submittedName>
        <fullName evidence="1">Ribosome-binding factor A</fullName>
    </submittedName>
</protein>
<sequence>MVLDKRTREQMLAHCGAIHPDDGVDPRHAARQQVGQSRRGGCRGRKTRQLCQQIGQTLDLLFAEGVDGLELSDLRVVSVRAATDNSRMLVTVVADDLDQPFRRELLASRLQRLAGRLRTEVAQAITRRRAPVLTFVVLGHEAEAA</sequence>
<dbReference type="SUPFAM" id="SSF89919">
    <property type="entry name" value="Ribosome-binding factor A, RbfA"/>
    <property type="match status" value="1"/>
</dbReference>
<dbReference type="RefSeq" id="WP_146585700.1">
    <property type="nucleotide sequence ID" value="NZ_SJPO01000003.1"/>
</dbReference>
<dbReference type="InterPro" id="IPR023799">
    <property type="entry name" value="RbfA_dom_sf"/>
</dbReference>
<keyword evidence="2" id="KW-1185">Reference proteome</keyword>
<proteinExistence type="predicted"/>